<comment type="caution">
    <text evidence="5">The sequence shown here is derived from an EMBL/GenBank/DDBJ whole genome shotgun (WGS) entry which is preliminary data.</text>
</comment>
<evidence type="ECO:0000256" key="2">
    <source>
        <dbReference type="ARBA" id="ARBA00007131"/>
    </source>
</evidence>
<evidence type="ECO:0000313" key="6">
    <source>
        <dbReference type="Proteomes" id="UP000606499"/>
    </source>
</evidence>
<dbReference type="Proteomes" id="UP000606499">
    <property type="component" value="Unassembled WGS sequence"/>
</dbReference>
<evidence type="ECO:0000313" key="5">
    <source>
        <dbReference type="EMBL" id="MBC5724263.1"/>
    </source>
</evidence>
<dbReference type="Pfam" id="PF00456">
    <property type="entry name" value="Transketolase_N"/>
    <property type="match status" value="1"/>
</dbReference>
<dbReference type="Gene3D" id="3.40.50.970">
    <property type="match status" value="1"/>
</dbReference>
<dbReference type="InterPro" id="IPR005474">
    <property type="entry name" value="Transketolase_N"/>
</dbReference>
<dbReference type="EMBL" id="JACOPL010000002">
    <property type="protein sequence ID" value="MBC5724263.1"/>
    <property type="molecule type" value="Genomic_DNA"/>
</dbReference>
<comment type="similarity">
    <text evidence="2">Belongs to the transketolase family.</text>
</comment>
<gene>
    <name evidence="5" type="ORF">H8S45_02105</name>
</gene>
<keyword evidence="6" id="KW-1185">Reference proteome</keyword>
<dbReference type="PANTHER" id="PTHR47514">
    <property type="entry name" value="TRANSKETOLASE N-TERMINAL SECTION-RELATED"/>
    <property type="match status" value="1"/>
</dbReference>
<proteinExistence type="inferred from homology"/>
<evidence type="ECO:0000256" key="1">
    <source>
        <dbReference type="ARBA" id="ARBA00001964"/>
    </source>
</evidence>
<accession>A0A923LTB4</accession>
<dbReference type="AlphaFoldDB" id="A0A923LTB4"/>
<comment type="cofactor">
    <cofactor evidence="1">
        <name>thiamine diphosphate</name>
        <dbReference type="ChEBI" id="CHEBI:58937"/>
    </cofactor>
</comment>
<sequence>MNNTELKELRVTAAKCRQKILRMCKAHKAGHLGGANSCIDIVTALYFHTMKVDPNNPELEDRDRFVLSAGHKCLAQYTALCQKGFFPEDLLDTYGCLNCRMPGHPDMKKLPGIEANTGALGHGLSIACGMALALRAKGLDSRVFTILGDGELAEGTNWEGAAIAHHYKLDNLTAIVDNNGLQIGGDVTRIMDFSPIRAHFEGFGWVVREIDGHDMAQIVQILDALPFEKGRPSLIIAKTIKGKGFSKAENVGKYHFWLPTPEEMELAEQENAAELEALENE</sequence>
<keyword evidence="3" id="KW-0786">Thiamine pyrophosphate</keyword>
<protein>
    <submittedName>
        <fullName evidence="5">Transketolase</fullName>
    </submittedName>
</protein>
<dbReference type="CDD" id="cd02012">
    <property type="entry name" value="TPP_TK"/>
    <property type="match status" value="1"/>
</dbReference>
<dbReference type="SUPFAM" id="SSF52518">
    <property type="entry name" value="Thiamin diphosphate-binding fold (THDP-binding)"/>
    <property type="match status" value="1"/>
</dbReference>
<organism evidence="5 6">
    <name type="scientific">Agathobaculum faecis</name>
    <dbReference type="NCBI Taxonomy" id="2763013"/>
    <lineage>
        <taxon>Bacteria</taxon>
        <taxon>Bacillati</taxon>
        <taxon>Bacillota</taxon>
        <taxon>Clostridia</taxon>
        <taxon>Eubacteriales</taxon>
        <taxon>Butyricicoccaceae</taxon>
        <taxon>Agathobaculum</taxon>
    </lineage>
</organism>
<evidence type="ECO:0000256" key="3">
    <source>
        <dbReference type="ARBA" id="ARBA00023052"/>
    </source>
</evidence>
<dbReference type="InterPro" id="IPR029061">
    <property type="entry name" value="THDP-binding"/>
</dbReference>
<reference evidence="5" key="1">
    <citation type="submission" date="2020-08" db="EMBL/GenBank/DDBJ databases">
        <title>Genome public.</title>
        <authorList>
            <person name="Liu C."/>
            <person name="Sun Q."/>
        </authorList>
    </citation>
    <scope>NUCLEOTIDE SEQUENCE</scope>
    <source>
        <strain evidence="5">NSJ-28</strain>
    </source>
</reference>
<feature type="domain" description="Transketolase N-terminal" evidence="4">
    <location>
        <begin position="23"/>
        <end position="255"/>
    </location>
</feature>
<dbReference type="PANTHER" id="PTHR47514:SF1">
    <property type="entry name" value="TRANSKETOLASE N-TERMINAL SECTION-RELATED"/>
    <property type="match status" value="1"/>
</dbReference>
<name>A0A923LTB4_9FIRM</name>
<evidence type="ECO:0000259" key="4">
    <source>
        <dbReference type="Pfam" id="PF00456"/>
    </source>
</evidence>
<dbReference type="RefSeq" id="WP_054326621.1">
    <property type="nucleotide sequence ID" value="NZ_JACOPL010000002.1"/>
</dbReference>